<dbReference type="PANTHER" id="PTHR43592">
    <property type="entry name" value="CAAX AMINO TERMINAL PROTEASE"/>
    <property type="match status" value="1"/>
</dbReference>
<keyword evidence="4" id="KW-1185">Reference proteome</keyword>
<evidence type="ECO:0000256" key="1">
    <source>
        <dbReference type="SAM" id="Phobius"/>
    </source>
</evidence>
<feature type="transmembrane region" description="Helical" evidence="1">
    <location>
        <begin position="171"/>
        <end position="198"/>
    </location>
</feature>
<feature type="transmembrane region" description="Helical" evidence="1">
    <location>
        <begin position="50"/>
        <end position="68"/>
    </location>
</feature>
<dbReference type="AlphaFoldDB" id="A0A1I0K2D7"/>
<evidence type="ECO:0000313" key="3">
    <source>
        <dbReference type="EMBL" id="SEU16979.1"/>
    </source>
</evidence>
<dbReference type="RefSeq" id="WP_092370642.1">
    <property type="nucleotide sequence ID" value="NZ_DAINWJ010000035.1"/>
</dbReference>
<dbReference type="GO" id="GO:0006508">
    <property type="term" value="P:proteolysis"/>
    <property type="evidence" value="ECO:0007669"/>
    <property type="project" value="UniProtKB-KW"/>
</dbReference>
<feature type="transmembrane region" description="Helical" evidence="1">
    <location>
        <begin position="245"/>
        <end position="263"/>
    </location>
</feature>
<name>A0A1I0K2D7_9FIRM</name>
<dbReference type="Pfam" id="PF02517">
    <property type="entry name" value="Rce1-like"/>
    <property type="match status" value="1"/>
</dbReference>
<sequence>MDRGKWKAIWDSLKLYCLYLFIPALLLLIGMTLRRGQITVDEFMDQSGDFYTVLGFGAAIAILVRRAKKRGASFCEEAMLYPRELTPSLGAELAVLGFGLSMALSSALTVIPLPGNLIGSYGEVSGKLFYGPDQILVFLSVLILAPVAEEIIFRGLMMFRLQREFNEKQSVLISAFLFAILHKNILWILYAFAMAWLLGYTASRMENVCGSIAIHMGFNMASIPLMWVNRTPALAEIVIGSKLQIALYGCIGGLLAAVMVRRLRKRGEEKWLKI</sequence>
<dbReference type="PANTHER" id="PTHR43592:SF15">
    <property type="entry name" value="CAAX AMINO TERMINAL PROTEASE FAMILY PROTEIN"/>
    <property type="match status" value="1"/>
</dbReference>
<dbReference type="Proteomes" id="UP000198508">
    <property type="component" value="Unassembled WGS sequence"/>
</dbReference>
<evidence type="ECO:0000313" key="4">
    <source>
        <dbReference type="Proteomes" id="UP000198508"/>
    </source>
</evidence>
<keyword evidence="1" id="KW-0812">Transmembrane</keyword>
<accession>A0A1I0K2D7</accession>
<keyword evidence="3" id="KW-0378">Hydrolase</keyword>
<dbReference type="GO" id="GO:0004175">
    <property type="term" value="F:endopeptidase activity"/>
    <property type="evidence" value="ECO:0007669"/>
    <property type="project" value="UniProtKB-ARBA"/>
</dbReference>
<keyword evidence="1" id="KW-1133">Transmembrane helix</keyword>
<dbReference type="STRING" id="460384.SAMN05216313_14113"/>
<feature type="transmembrane region" description="Helical" evidence="1">
    <location>
        <begin position="135"/>
        <end position="159"/>
    </location>
</feature>
<protein>
    <submittedName>
        <fullName evidence="3">CAAX protease self-immunity</fullName>
    </submittedName>
</protein>
<keyword evidence="1" id="KW-0472">Membrane</keyword>
<feature type="domain" description="CAAX prenyl protease 2/Lysostaphin resistance protein A-like" evidence="2">
    <location>
        <begin position="134"/>
        <end position="220"/>
    </location>
</feature>
<proteinExistence type="predicted"/>
<feature type="transmembrane region" description="Helical" evidence="1">
    <location>
        <begin position="12"/>
        <end position="30"/>
    </location>
</feature>
<dbReference type="EMBL" id="FOIM01000041">
    <property type="protein sequence ID" value="SEU16979.1"/>
    <property type="molecule type" value="Genomic_DNA"/>
</dbReference>
<feature type="transmembrane region" description="Helical" evidence="1">
    <location>
        <begin position="89"/>
        <end position="115"/>
    </location>
</feature>
<gene>
    <name evidence="3" type="ORF">SAMN05216313_14113</name>
</gene>
<reference evidence="4" key="1">
    <citation type="submission" date="2016-10" db="EMBL/GenBank/DDBJ databases">
        <authorList>
            <person name="Varghese N."/>
            <person name="Submissions S."/>
        </authorList>
    </citation>
    <scope>NUCLEOTIDE SEQUENCE [LARGE SCALE GENOMIC DNA]</scope>
    <source>
        <strain evidence="4">NLAE-zl-G277</strain>
    </source>
</reference>
<keyword evidence="3" id="KW-0645">Protease</keyword>
<evidence type="ECO:0000259" key="2">
    <source>
        <dbReference type="Pfam" id="PF02517"/>
    </source>
</evidence>
<dbReference type="InterPro" id="IPR003675">
    <property type="entry name" value="Rce1/LyrA-like_dom"/>
</dbReference>
<dbReference type="GO" id="GO:0080120">
    <property type="term" value="P:CAAX-box protein maturation"/>
    <property type="evidence" value="ECO:0007669"/>
    <property type="project" value="UniProtKB-ARBA"/>
</dbReference>
<organism evidence="3 4">
    <name type="scientific">Enterocloster lavalensis</name>
    <dbReference type="NCBI Taxonomy" id="460384"/>
    <lineage>
        <taxon>Bacteria</taxon>
        <taxon>Bacillati</taxon>
        <taxon>Bacillota</taxon>
        <taxon>Clostridia</taxon>
        <taxon>Lachnospirales</taxon>
        <taxon>Lachnospiraceae</taxon>
        <taxon>Enterocloster</taxon>
    </lineage>
</organism>